<sequence length="346" mass="37615">MTHLRQALPAAALLAALAGCTTSSPSSTSGPIEITPDASPPTATTEQGKVQAFMLRGNVVLGHESNSIQPCGSSQQYWLNTPIAARQAIAQITRPGYEPMYGEFIGYLEPAPDEGFAAAYDGRFQVKQINLISAEMLGGCQRPPHATRAFGNEPGWVIELDGDKANLIRPGQQRQQQVITSKEIVAGRQHYQGQGFSLTLTKGQCNDTMSDSLFGWQATLNWQGSNYNGCATLGATDITLSWSGRYQGTSYIDNTPVLTTTVTLNPDHSATTRYDYPSGEPSLNEVGFWQQASDNTVQVVMTQHQGRRLISERVFTFDDNRITVKEETVNGQTFSLGGDGLSLERQ</sequence>
<accession>A0A1Q9GT14</accession>
<feature type="signal peptide" evidence="2">
    <location>
        <begin position="1"/>
        <end position="28"/>
    </location>
</feature>
<reference evidence="3 4" key="1">
    <citation type="submission" date="2016-09" db="EMBL/GenBank/DDBJ databases">
        <title>Photobacterium proteolyticum sp. nov. a protease producing bacterium isolated from ocean sediments of Laizhou Bay.</title>
        <authorList>
            <person name="Li Y."/>
        </authorList>
    </citation>
    <scope>NUCLEOTIDE SEQUENCE [LARGE SCALE GENOMIC DNA]</scope>
    <source>
        <strain evidence="3 4">13-12</strain>
    </source>
</reference>
<dbReference type="STRING" id="1903952.BIT28_23670"/>
<evidence type="ECO:0008006" key="5">
    <source>
        <dbReference type="Google" id="ProtNLM"/>
    </source>
</evidence>
<organism evidence="3 4">
    <name type="scientific">Photobacterium proteolyticum</name>
    <dbReference type="NCBI Taxonomy" id="1903952"/>
    <lineage>
        <taxon>Bacteria</taxon>
        <taxon>Pseudomonadati</taxon>
        <taxon>Pseudomonadota</taxon>
        <taxon>Gammaproteobacteria</taxon>
        <taxon>Vibrionales</taxon>
        <taxon>Vibrionaceae</taxon>
        <taxon>Photobacterium</taxon>
    </lineage>
</organism>
<evidence type="ECO:0000256" key="1">
    <source>
        <dbReference type="SAM" id="MobiDB-lite"/>
    </source>
</evidence>
<comment type="caution">
    <text evidence="3">The sequence shown here is derived from an EMBL/GenBank/DDBJ whole genome shotgun (WGS) entry which is preliminary data.</text>
</comment>
<proteinExistence type="predicted"/>
<evidence type="ECO:0000313" key="4">
    <source>
        <dbReference type="Proteomes" id="UP000186905"/>
    </source>
</evidence>
<evidence type="ECO:0000313" key="3">
    <source>
        <dbReference type="EMBL" id="OLQ78177.1"/>
    </source>
</evidence>
<dbReference type="AlphaFoldDB" id="A0A1Q9GT14"/>
<keyword evidence="4" id="KW-1185">Reference proteome</keyword>
<evidence type="ECO:0000256" key="2">
    <source>
        <dbReference type="SAM" id="SignalP"/>
    </source>
</evidence>
<keyword evidence="2" id="KW-0732">Signal</keyword>
<feature type="region of interest" description="Disordered" evidence="1">
    <location>
        <begin position="23"/>
        <end position="44"/>
    </location>
</feature>
<dbReference type="EMBL" id="MJIL01000059">
    <property type="protein sequence ID" value="OLQ78177.1"/>
    <property type="molecule type" value="Genomic_DNA"/>
</dbReference>
<dbReference type="OrthoDB" id="5348860at2"/>
<name>A0A1Q9GT14_9GAMM</name>
<gene>
    <name evidence="3" type="ORF">BIT28_23670</name>
</gene>
<feature type="chain" id="PRO_5010365592" description="Lipoprotein" evidence="2">
    <location>
        <begin position="29"/>
        <end position="346"/>
    </location>
</feature>
<dbReference type="Proteomes" id="UP000186905">
    <property type="component" value="Unassembled WGS sequence"/>
</dbReference>
<dbReference type="PROSITE" id="PS51257">
    <property type="entry name" value="PROKAR_LIPOPROTEIN"/>
    <property type="match status" value="1"/>
</dbReference>
<dbReference type="RefSeq" id="WP_075763266.1">
    <property type="nucleotide sequence ID" value="NZ_MJIL01000059.1"/>
</dbReference>
<protein>
    <recommendedName>
        <fullName evidence="5">Lipoprotein</fullName>
    </recommendedName>
</protein>